<comment type="caution">
    <text evidence="3">The sequence shown here is derived from an EMBL/GenBank/DDBJ whole genome shotgun (WGS) entry which is preliminary data.</text>
</comment>
<dbReference type="InterPro" id="IPR029044">
    <property type="entry name" value="Nucleotide-diphossugar_trans"/>
</dbReference>
<name>A0A2V5K0M2_9BACL</name>
<evidence type="ECO:0000256" key="1">
    <source>
        <dbReference type="SAM" id="MobiDB-lite"/>
    </source>
</evidence>
<dbReference type="GO" id="GO:0016740">
    <property type="term" value="F:transferase activity"/>
    <property type="evidence" value="ECO:0007669"/>
    <property type="project" value="UniProtKB-KW"/>
</dbReference>
<proteinExistence type="predicted"/>
<reference evidence="3 4" key="1">
    <citation type="submission" date="2018-05" db="EMBL/GenBank/DDBJ databases">
        <title>Paenibacillus flagellatus sp. nov., isolated from selenium mineral soil.</title>
        <authorList>
            <person name="Dai X."/>
        </authorList>
    </citation>
    <scope>NUCLEOTIDE SEQUENCE [LARGE SCALE GENOMIC DNA]</scope>
    <source>
        <strain evidence="3 4">DXL2</strain>
    </source>
</reference>
<protein>
    <submittedName>
        <fullName evidence="3">Glycosyl transferase family 2</fullName>
    </submittedName>
</protein>
<dbReference type="InterPro" id="IPR001173">
    <property type="entry name" value="Glyco_trans_2-like"/>
</dbReference>
<evidence type="ECO:0000313" key="4">
    <source>
        <dbReference type="Proteomes" id="UP000247476"/>
    </source>
</evidence>
<sequence length="390" mass="41727">MRTKRSTRRRTRNDTRKSNAAYARRAIRGRRTKGRAGRRLSASARRRLRGHAGARRPHIASGAGPMRAAAAYEAGRLAAAQHPVPPGADPIRWIGGCWSDLCRDRPLHADGAAYRQAADRFAAGYGSVSGHRTDDRVLLPTRRSVAAVVCIMNEEATVPLIGAQLARLSLDEIVFVVNGSSDGSFAAARACPGATVVHVPERLGHDVGRAIGAKQTRSDIVLFLDGDIPVAAERLVPFVAAVDRGIDVALNDISPYVGDLSQRDSVTIVKQFLNRAVRRPDLDANSLTAVPHALSRRAIDTIGCRTLMVPPLAQAKAIRAGLTVRAAASVDVIAPNRVRAHNDGEQSAVSRMIVGDHVEAMAALLREAGDRLGEPDTTRKRHLLSGGDAS</sequence>
<dbReference type="RefSeq" id="WP_110842172.1">
    <property type="nucleotide sequence ID" value="NZ_QJVJ01000010.1"/>
</dbReference>
<dbReference type="SUPFAM" id="SSF53448">
    <property type="entry name" value="Nucleotide-diphospho-sugar transferases"/>
    <property type="match status" value="1"/>
</dbReference>
<keyword evidence="4" id="KW-1185">Reference proteome</keyword>
<feature type="compositionally biased region" description="Basic residues" evidence="1">
    <location>
        <begin position="25"/>
        <end position="58"/>
    </location>
</feature>
<gene>
    <name evidence="3" type="ORF">DLM86_21710</name>
</gene>
<dbReference type="PANTHER" id="PTHR48090:SF7">
    <property type="entry name" value="RFBJ PROTEIN"/>
    <property type="match status" value="1"/>
</dbReference>
<evidence type="ECO:0000313" key="3">
    <source>
        <dbReference type="EMBL" id="PYI52102.1"/>
    </source>
</evidence>
<dbReference type="EMBL" id="QJVJ01000010">
    <property type="protein sequence ID" value="PYI52102.1"/>
    <property type="molecule type" value="Genomic_DNA"/>
</dbReference>
<dbReference type="OrthoDB" id="2902148at2"/>
<dbReference type="AlphaFoldDB" id="A0A2V5K0M2"/>
<evidence type="ECO:0000259" key="2">
    <source>
        <dbReference type="Pfam" id="PF00535"/>
    </source>
</evidence>
<keyword evidence="3" id="KW-0808">Transferase</keyword>
<accession>A0A2V5K0M2</accession>
<dbReference type="Pfam" id="PF00535">
    <property type="entry name" value="Glycos_transf_2"/>
    <property type="match status" value="1"/>
</dbReference>
<feature type="domain" description="Glycosyltransferase 2-like" evidence="2">
    <location>
        <begin position="148"/>
        <end position="265"/>
    </location>
</feature>
<dbReference type="Proteomes" id="UP000247476">
    <property type="component" value="Unassembled WGS sequence"/>
</dbReference>
<feature type="compositionally biased region" description="Basic residues" evidence="1">
    <location>
        <begin position="1"/>
        <end position="11"/>
    </location>
</feature>
<feature type="region of interest" description="Disordered" evidence="1">
    <location>
        <begin position="1"/>
        <end position="61"/>
    </location>
</feature>
<dbReference type="Gene3D" id="3.90.550.10">
    <property type="entry name" value="Spore Coat Polysaccharide Biosynthesis Protein SpsA, Chain A"/>
    <property type="match status" value="1"/>
</dbReference>
<dbReference type="PANTHER" id="PTHR48090">
    <property type="entry name" value="UNDECAPRENYL-PHOSPHATE 4-DEOXY-4-FORMAMIDO-L-ARABINOSE TRANSFERASE-RELATED"/>
    <property type="match status" value="1"/>
</dbReference>
<organism evidence="3 4">
    <name type="scientific">Paenibacillus flagellatus</name>
    <dbReference type="NCBI Taxonomy" id="2211139"/>
    <lineage>
        <taxon>Bacteria</taxon>
        <taxon>Bacillati</taxon>
        <taxon>Bacillota</taxon>
        <taxon>Bacilli</taxon>
        <taxon>Bacillales</taxon>
        <taxon>Paenibacillaceae</taxon>
        <taxon>Paenibacillus</taxon>
    </lineage>
</organism>
<dbReference type="InterPro" id="IPR050256">
    <property type="entry name" value="Glycosyltransferase_2"/>
</dbReference>